<reference evidence="1 2" key="1">
    <citation type="submission" date="2018-06" db="EMBL/GenBank/DDBJ databases">
        <title>Thermoflavimicrobium daqus sp. nov., a thermophilic microbe isolated from Moutai-flavour Daqu.</title>
        <authorList>
            <person name="Wang X."/>
            <person name="Zhou H."/>
        </authorList>
    </citation>
    <scope>NUCLEOTIDE SEQUENCE [LARGE SCALE GENOMIC DNA]</scope>
    <source>
        <strain evidence="1 2">FBKL4.011</strain>
    </source>
</reference>
<proteinExistence type="predicted"/>
<name>A0A364K2W8_9BACL</name>
<dbReference type="EMBL" id="QJKK01000008">
    <property type="protein sequence ID" value="RAL22691.1"/>
    <property type="molecule type" value="Genomic_DNA"/>
</dbReference>
<sequence>MNMTGNTLFREILLQLYYRGREHEVVRIPKVLALLTYHITGLEQGLQALEAVKKEKACLEIWSDQYARISTEWNLSVTPLKMEDPLWMMNWFEESKNRFSHLLIPVLSFSLISKLVQLEDDHPFVQLILWALLSGKQVAAVNMAIDSNHTKGGDRRISSPPLLKQQMRRQLDQLRNLGISLIEVSQIEEWLNSDTYSKKQVLTSEDIRQARLDHQNSLIIGKSTLVTPLAADLAAESYIQIIRK</sequence>
<organism evidence="1 2">
    <name type="scientific">Thermoflavimicrobium daqui</name>
    <dbReference type="NCBI Taxonomy" id="2137476"/>
    <lineage>
        <taxon>Bacteria</taxon>
        <taxon>Bacillati</taxon>
        <taxon>Bacillota</taxon>
        <taxon>Bacilli</taxon>
        <taxon>Bacillales</taxon>
        <taxon>Thermoactinomycetaceae</taxon>
        <taxon>Thermoflavimicrobium</taxon>
    </lineage>
</organism>
<accession>A0A364K2W8</accession>
<protein>
    <submittedName>
        <fullName evidence="1">Uncharacterized protein</fullName>
    </submittedName>
</protein>
<dbReference type="RefSeq" id="WP_113659694.1">
    <property type="nucleotide sequence ID" value="NZ_KZ845670.1"/>
</dbReference>
<reference evidence="1 2" key="2">
    <citation type="submission" date="2018-06" db="EMBL/GenBank/DDBJ databases">
        <authorList>
            <person name="Zhirakovskaya E."/>
        </authorList>
    </citation>
    <scope>NUCLEOTIDE SEQUENCE [LARGE SCALE GENOMIC DNA]</scope>
    <source>
        <strain evidence="1 2">FBKL4.011</strain>
    </source>
</reference>
<dbReference type="AlphaFoldDB" id="A0A364K2W8"/>
<gene>
    <name evidence="1" type="ORF">DL897_13575</name>
</gene>
<dbReference type="Proteomes" id="UP000251213">
    <property type="component" value="Unassembled WGS sequence"/>
</dbReference>
<dbReference type="OrthoDB" id="212879at2"/>
<evidence type="ECO:0000313" key="1">
    <source>
        <dbReference type="EMBL" id="RAL22691.1"/>
    </source>
</evidence>
<evidence type="ECO:0000313" key="2">
    <source>
        <dbReference type="Proteomes" id="UP000251213"/>
    </source>
</evidence>
<keyword evidence="2" id="KW-1185">Reference proteome</keyword>
<comment type="caution">
    <text evidence="1">The sequence shown here is derived from an EMBL/GenBank/DDBJ whole genome shotgun (WGS) entry which is preliminary data.</text>
</comment>